<reference evidence="1" key="1">
    <citation type="submission" date="2021-11" db="EMBL/GenBank/DDBJ databases">
        <authorList>
            <person name="Rong C."/>
            <person name="Yang Y."/>
            <person name="Li S."/>
            <person name="Zhou K."/>
            <person name="Xu Y."/>
            <person name="Zhang R."/>
            <person name="Zhang Y."/>
        </authorList>
    </citation>
    <scope>NUCLEOTIDE SEQUENCE</scope>
</reference>
<protein>
    <submittedName>
        <fullName evidence="1">Uncharacterized protein</fullName>
    </submittedName>
</protein>
<accession>A0AC61TSY4</accession>
<evidence type="ECO:0000313" key="1">
    <source>
        <dbReference type="EMBL" id="UNH61266.1"/>
    </source>
</evidence>
<proteinExistence type="predicted"/>
<organism evidence="1 2">
    <name type="scientific">Synechococcus phage S-SZBM1</name>
    <dbReference type="NCBI Taxonomy" id="2926475"/>
    <lineage>
        <taxon>Viruses</taxon>
        <taxon>Duplodnaviria</taxon>
        <taxon>Heunggongvirae</taxon>
        <taxon>Uroviricota</taxon>
        <taxon>Caudoviricetes</taxon>
        <taxon>Pantevenvirales</taxon>
        <taxon>Kyanoviridae</taxon>
        <taxon>Shenzhenivirus</taxon>
        <taxon>Shenzhenivirus sszbm1</taxon>
    </lineage>
</organism>
<dbReference type="Proteomes" id="UP000829362">
    <property type="component" value="Segment"/>
</dbReference>
<name>A0AC61TSY4_9CAUD</name>
<sequence length="80" mass="9065">MLKLLILKHSPDFYLIGNVTELDEEPSLLIENCYRVTAEGALEEFPRFTDQRDLFLTSDLIFTILDPSATLADLYKATVG</sequence>
<dbReference type="EMBL" id="OL473597">
    <property type="protein sequence ID" value="UNH61266.1"/>
    <property type="molecule type" value="Genomic_DNA"/>
</dbReference>
<gene>
    <name evidence="1" type="ORF">SSZBM1_149</name>
</gene>
<evidence type="ECO:0000313" key="2">
    <source>
        <dbReference type="Proteomes" id="UP000829362"/>
    </source>
</evidence>
<keyword evidence="2" id="KW-1185">Reference proteome</keyword>